<evidence type="ECO:0000313" key="7">
    <source>
        <dbReference type="Proteomes" id="UP000799324"/>
    </source>
</evidence>
<sequence length="422" mass="48332">MVLHVKVDDDSASITPLPDGIQAWLQAVLIMGFLSFLTSITLLTLLTYRLIKWQIKSRRTNQFVFLIFNLLLADLQQSFAFLLNVEWVKNDAVQIENPICFLQGWLVSTGDLASGVWCFAIGLHTFASVLFDFRLKPRCFFQTVLALWAFVYLVSAIPVGMYSREVYVRSGIWCWIHHDLPDLRLWTHYIWIFIFQFGNVIVYAIIYTVVLQRIRSGYYSEAAAQRARSVSNLMVVYPIVYVVCTLPLASARMAAMSNNPPSNKRLCLAGAMITSNGWLDVLLYTLTRRIMIFSDEPPPENNGIDTFSAFWTKPEKRFGGVCTVEAMQRPRPIRKISSQSLFRNKAPVVLHMETTSEEGLYVVGSKEIMTVRETHIISEPAQPEDYLAIEEEARRHRPRTPTGRWSEESANMRHLELAHIPD</sequence>
<reference evidence="6" key="1">
    <citation type="journal article" date="2020" name="Stud. Mycol.">
        <title>101 Dothideomycetes genomes: a test case for predicting lifestyles and emergence of pathogens.</title>
        <authorList>
            <person name="Haridas S."/>
            <person name="Albert R."/>
            <person name="Binder M."/>
            <person name="Bloem J."/>
            <person name="Labutti K."/>
            <person name="Salamov A."/>
            <person name="Andreopoulos B."/>
            <person name="Baker S."/>
            <person name="Barry K."/>
            <person name="Bills G."/>
            <person name="Bluhm B."/>
            <person name="Cannon C."/>
            <person name="Castanera R."/>
            <person name="Culley D."/>
            <person name="Daum C."/>
            <person name="Ezra D."/>
            <person name="Gonzalez J."/>
            <person name="Henrissat B."/>
            <person name="Kuo A."/>
            <person name="Liang C."/>
            <person name="Lipzen A."/>
            <person name="Lutzoni F."/>
            <person name="Magnuson J."/>
            <person name="Mondo S."/>
            <person name="Nolan M."/>
            <person name="Ohm R."/>
            <person name="Pangilinan J."/>
            <person name="Park H.-J."/>
            <person name="Ramirez L."/>
            <person name="Alfaro M."/>
            <person name="Sun H."/>
            <person name="Tritt A."/>
            <person name="Yoshinaga Y."/>
            <person name="Zwiers L.-H."/>
            <person name="Turgeon B."/>
            <person name="Goodwin S."/>
            <person name="Spatafora J."/>
            <person name="Crous P."/>
            <person name="Grigoriev I."/>
        </authorList>
    </citation>
    <scope>NUCLEOTIDE SEQUENCE</scope>
    <source>
        <strain evidence="6">CBS 122681</strain>
    </source>
</reference>
<keyword evidence="7" id="KW-1185">Reference proteome</keyword>
<keyword evidence="3 5" id="KW-1133">Transmembrane helix</keyword>
<comment type="subcellular location">
    <subcellularLocation>
        <location evidence="1">Membrane</location>
        <topology evidence="1">Multi-pass membrane protein</topology>
    </subcellularLocation>
</comment>
<evidence type="ECO:0000256" key="1">
    <source>
        <dbReference type="ARBA" id="ARBA00004141"/>
    </source>
</evidence>
<feature type="transmembrane region" description="Helical" evidence="5">
    <location>
        <begin position="23"/>
        <end position="51"/>
    </location>
</feature>
<dbReference type="GO" id="GO:0004930">
    <property type="term" value="F:G protein-coupled receptor activity"/>
    <property type="evidence" value="ECO:0007669"/>
    <property type="project" value="InterPro"/>
</dbReference>
<evidence type="ECO:0000256" key="5">
    <source>
        <dbReference type="SAM" id="Phobius"/>
    </source>
</evidence>
<dbReference type="PANTHER" id="PTHR23112">
    <property type="entry name" value="G PROTEIN-COUPLED RECEPTOR 157-RELATED"/>
    <property type="match status" value="1"/>
</dbReference>
<evidence type="ECO:0000313" key="6">
    <source>
        <dbReference type="EMBL" id="KAF2658562.1"/>
    </source>
</evidence>
<dbReference type="PANTHER" id="PTHR23112:SF37">
    <property type="entry name" value="G PROTEIN-COUPLED RECEPTOR GPR1"/>
    <property type="match status" value="1"/>
</dbReference>
<dbReference type="OrthoDB" id="100006at2759"/>
<feature type="transmembrane region" description="Helical" evidence="5">
    <location>
        <begin position="230"/>
        <end position="248"/>
    </location>
</feature>
<name>A0A6A6TFS4_9PLEO</name>
<evidence type="ECO:0000256" key="3">
    <source>
        <dbReference type="ARBA" id="ARBA00022989"/>
    </source>
</evidence>
<dbReference type="GO" id="GO:0007189">
    <property type="term" value="P:adenylate cyclase-activating G protein-coupled receptor signaling pathway"/>
    <property type="evidence" value="ECO:0007669"/>
    <property type="project" value="TreeGrafter"/>
</dbReference>
<dbReference type="Pfam" id="PF00001">
    <property type="entry name" value="7tm_1"/>
    <property type="match status" value="1"/>
</dbReference>
<dbReference type="InterPro" id="IPR000276">
    <property type="entry name" value="GPCR_Rhodpsn"/>
</dbReference>
<organism evidence="6 7">
    <name type="scientific">Lophiostoma macrostomum CBS 122681</name>
    <dbReference type="NCBI Taxonomy" id="1314788"/>
    <lineage>
        <taxon>Eukaryota</taxon>
        <taxon>Fungi</taxon>
        <taxon>Dikarya</taxon>
        <taxon>Ascomycota</taxon>
        <taxon>Pezizomycotina</taxon>
        <taxon>Dothideomycetes</taxon>
        <taxon>Pleosporomycetidae</taxon>
        <taxon>Pleosporales</taxon>
        <taxon>Lophiostomataceae</taxon>
        <taxon>Lophiostoma</taxon>
    </lineage>
</organism>
<evidence type="ECO:0000256" key="4">
    <source>
        <dbReference type="ARBA" id="ARBA00023136"/>
    </source>
</evidence>
<accession>A0A6A6TFS4</accession>
<feature type="transmembrane region" description="Helical" evidence="5">
    <location>
        <begin position="143"/>
        <end position="163"/>
    </location>
</feature>
<protein>
    <submittedName>
        <fullName evidence="6">Integral membrane protein-like protein</fullName>
    </submittedName>
</protein>
<feature type="transmembrane region" description="Helical" evidence="5">
    <location>
        <begin position="189"/>
        <end position="210"/>
    </location>
</feature>
<dbReference type="AlphaFoldDB" id="A0A6A6TFS4"/>
<keyword evidence="2 5" id="KW-0812">Transmembrane</keyword>
<dbReference type="EMBL" id="MU004314">
    <property type="protein sequence ID" value="KAF2658562.1"/>
    <property type="molecule type" value="Genomic_DNA"/>
</dbReference>
<feature type="transmembrane region" description="Helical" evidence="5">
    <location>
        <begin position="63"/>
        <end position="83"/>
    </location>
</feature>
<keyword evidence="4 5" id="KW-0472">Membrane</keyword>
<dbReference type="SUPFAM" id="SSF81321">
    <property type="entry name" value="Family A G protein-coupled receptor-like"/>
    <property type="match status" value="1"/>
</dbReference>
<evidence type="ECO:0000256" key="2">
    <source>
        <dbReference type="ARBA" id="ARBA00022692"/>
    </source>
</evidence>
<dbReference type="GO" id="GO:0005886">
    <property type="term" value="C:plasma membrane"/>
    <property type="evidence" value="ECO:0007669"/>
    <property type="project" value="TreeGrafter"/>
</dbReference>
<dbReference type="Gene3D" id="1.20.1070.10">
    <property type="entry name" value="Rhodopsin 7-helix transmembrane proteins"/>
    <property type="match status" value="1"/>
</dbReference>
<gene>
    <name evidence="6" type="ORF">K491DRAFT_713501</name>
</gene>
<dbReference type="Proteomes" id="UP000799324">
    <property type="component" value="Unassembled WGS sequence"/>
</dbReference>
<proteinExistence type="predicted"/>
<feature type="transmembrane region" description="Helical" evidence="5">
    <location>
        <begin position="112"/>
        <end position="131"/>
    </location>
</feature>